<keyword evidence="7 12" id="KW-1133">Transmembrane helix</keyword>
<comment type="similarity">
    <text evidence="2 12">Belongs to the CorA metal ion transporter (MIT) (TC 1.A.35) family.</text>
</comment>
<dbReference type="NCBIfam" id="TIGR00383">
    <property type="entry name" value="corA"/>
    <property type="match status" value="1"/>
</dbReference>
<dbReference type="InterPro" id="IPR045861">
    <property type="entry name" value="CorA_cytoplasmic_dom"/>
</dbReference>
<evidence type="ECO:0000256" key="12">
    <source>
        <dbReference type="RuleBase" id="RU362010"/>
    </source>
</evidence>
<dbReference type="GO" id="GO:0000287">
    <property type="term" value="F:magnesium ion binding"/>
    <property type="evidence" value="ECO:0007669"/>
    <property type="project" value="TreeGrafter"/>
</dbReference>
<dbReference type="FunFam" id="1.20.58.340:FF:000004">
    <property type="entry name" value="Magnesium transport protein CorA"/>
    <property type="match status" value="1"/>
</dbReference>
<evidence type="ECO:0000256" key="5">
    <source>
        <dbReference type="ARBA" id="ARBA00022692"/>
    </source>
</evidence>
<name>A0A2S7IT51_9BACT</name>
<dbReference type="NCBIfam" id="TIGR01167">
    <property type="entry name" value="LPXTG_anchor"/>
    <property type="match status" value="1"/>
</dbReference>
<keyword evidence="8 12" id="KW-0406">Ion transport</keyword>
<comment type="catalytic activity">
    <reaction evidence="10">
        <text>Mg(2+)(in) = Mg(2+)(out)</text>
        <dbReference type="Rhea" id="RHEA:29827"/>
        <dbReference type="ChEBI" id="CHEBI:18420"/>
    </reaction>
</comment>
<comment type="subcellular location">
    <subcellularLocation>
        <location evidence="1">Cell membrane</location>
        <topology evidence="1">Multi-pass membrane protein</topology>
    </subcellularLocation>
    <subcellularLocation>
        <location evidence="12">Membrane</location>
        <topology evidence="12">Multi-pass membrane protein</topology>
    </subcellularLocation>
</comment>
<dbReference type="Pfam" id="PF01544">
    <property type="entry name" value="CorA"/>
    <property type="match status" value="1"/>
</dbReference>
<dbReference type="GO" id="GO:0005886">
    <property type="term" value="C:plasma membrane"/>
    <property type="evidence" value="ECO:0007669"/>
    <property type="project" value="UniProtKB-SubCell"/>
</dbReference>
<feature type="transmembrane region" description="Helical" evidence="12">
    <location>
        <begin position="254"/>
        <end position="277"/>
    </location>
</feature>
<evidence type="ECO:0000256" key="8">
    <source>
        <dbReference type="ARBA" id="ARBA00023065"/>
    </source>
</evidence>
<keyword evidence="14" id="KW-1185">Reference proteome</keyword>
<dbReference type="InterPro" id="IPR002523">
    <property type="entry name" value="MgTranspt_CorA/ZnTranspt_ZntB"/>
</dbReference>
<dbReference type="PANTHER" id="PTHR46494">
    <property type="entry name" value="CORA FAMILY METAL ION TRANSPORTER (EUROFUNG)"/>
    <property type="match status" value="1"/>
</dbReference>
<dbReference type="PANTHER" id="PTHR46494:SF1">
    <property type="entry name" value="CORA FAMILY METAL ION TRANSPORTER (EUROFUNG)"/>
    <property type="match status" value="1"/>
</dbReference>
<evidence type="ECO:0000256" key="2">
    <source>
        <dbReference type="ARBA" id="ARBA00009765"/>
    </source>
</evidence>
<dbReference type="GO" id="GO:0050897">
    <property type="term" value="F:cobalt ion binding"/>
    <property type="evidence" value="ECO:0007669"/>
    <property type="project" value="TreeGrafter"/>
</dbReference>
<reference evidence="14" key="1">
    <citation type="submission" date="2018-02" db="EMBL/GenBank/DDBJ databases">
        <title>Genome sequencing of Solimonas sp. HR-BB.</title>
        <authorList>
            <person name="Lee Y."/>
            <person name="Jeon C.O."/>
        </authorList>
    </citation>
    <scope>NUCLEOTIDE SEQUENCE [LARGE SCALE GENOMIC DNA]</scope>
    <source>
        <strain evidence="14">HR-U</strain>
    </source>
</reference>
<dbReference type="OrthoDB" id="9803416at2"/>
<proteinExistence type="inferred from homology"/>
<evidence type="ECO:0000256" key="11">
    <source>
        <dbReference type="ARBA" id="ARBA00045497"/>
    </source>
</evidence>
<evidence type="ECO:0000256" key="10">
    <source>
        <dbReference type="ARBA" id="ARBA00034269"/>
    </source>
</evidence>
<dbReference type="Gene3D" id="1.20.58.340">
    <property type="entry name" value="Magnesium transport protein CorA, transmembrane region"/>
    <property type="match status" value="2"/>
</dbReference>
<evidence type="ECO:0000313" key="13">
    <source>
        <dbReference type="EMBL" id="PQA60770.1"/>
    </source>
</evidence>
<accession>A0A2S7IT51</accession>
<gene>
    <name evidence="12 13" type="primary">corA</name>
    <name evidence="13" type="ORF">C5O19_14490</name>
</gene>
<keyword evidence="9 12" id="KW-0472">Membrane</keyword>
<evidence type="ECO:0000256" key="3">
    <source>
        <dbReference type="ARBA" id="ARBA00022448"/>
    </source>
</evidence>
<dbReference type="Gene3D" id="3.30.460.20">
    <property type="entry name" value="CorA soluble domain-like"/>
    <property type="match status" value="1"/>
</dbReference>
<keyword evidence="3 12" id="KW-0813">Transport</keyword>
<evidence type="ECO:0000256" key="1">
    <source>
        <dbReference type="ARBA" id="ARBA00004651"/>
    </source>
</evidence>
<sequence>MVRIYYKEGKQIRRENDVKELGHLKNVIWIDLQSASQEEEEWVENKYTVSFQTPQEIVEIESSARFFEQNDALNANSNFLSIDTEGFRTYPVSMILRNGTLFTYRRGDSKTFADTVKRMKVTGDETFQIGADIFILLLETRIETDADLLESISRDVSLLSKSLTADQKPRQEVLIRINTLQENTMLLRETIIDKQRVLSNVLRSSLFPDSHRERLRLVLKDISSLLEYSTFNFERLEYLQNTFMGLVNLEQNQIIKIFTVVTIVFMPPTLIAGIYGMNFDHLPSTGSPIGFWLSLALMMLSSLSVLGWFRRKHWI</sequence>
<dbReference type="InterPro" id="IPR045863">
    <property type="entry name" value="CorA_TM1_TM2"/>
</dbReference>
<dbReference type="SUPFAM" id="SSF143865">
    <property type="entry name" value="CorA soluble domain-like"/>
    <property type="match status" value="1"/>
</dbReference>
<evidence type="ECO:0000256" key="4">
    <source>
        <dbReference type="ARBA" id="ARBA00022475"/>
    </source>
</evidence>
<keyword evidence="4 12" id="KW-1003">Cell membrane</keyword>
<comment type="caution">
    <text evidence="13">The sequence shown here is derived from an EMBL/GenBank/DDBJ whole genome shotgun (WGS) entry which is preliminary data.</text>
</comment>
<dbReference type="AlphaFoldDB" id="A0A2S7IT51"/>
<dbReference type="Proteomes" id="UP000239590">
    <property type="component" value="Unassembled WGS sequence"/>
</dbReference>
<dbReference type="InterPro" id="IPR004488">
    <property type="entry name" value="Mg/Co-transport_prot_CorA"/>
</dbReference>
<evidence type="ECO:0000256" key="9">
    <source>
        <dbReference type="ARBA" id="ARBA00023136"/>
    </source>
</evidence>
<protein>
    <recommendedName>
        <fullName evidence="12">Magnesium transport protein CorA</fullName>
    </recommendedName>
</protein>
<evidence type="ECO:0000256" key="7">
    <source>
        <dbReference type="ARBA" id="ARBA00022989"/>
    </source>
</evidence>
<comment type="function">
    <text evidence="11">Mediates influx of magnesium ions. Alternates between open and closed states. Activated by low cytoplasmic Mg(2+) levels. Inactive when cytoplasmic Mg(2+) levels are high.</text>
</comment>
<feature type="transmembrane region" description="Helical" evidence="12">
    <location>
        <begin position="289"/>
        <end position="309"/>
    </location>
</feature>
<keyword evidence="6 12" id="KW-0460">Magnesium</keyword>
<dbReference type="SUPFAM" id="SSF144083">
    <property type="entry name" value="Magnesium transport protein CorA, transmembrane region"/>
    <property type="match status" value="1"/>
</dbReference>
<dbReference type="EMBL" id="PTRA01000001">
    <property type="protein sequence ID" value="PQA60770.1"/>
    <property type="molecule type" value="Genomic_DNA"/>
</dbReference>
<dbReference type="GO" id="GO:0015087">
    <property type="term" value="F:cobalt ion transmembrane transporter activity"/>
    <property type="evidence" value="ECO:0007669"/>
    <property type="project" value="UniProtKB-UniRule"/>
</dbReference>
<evidence type="ECO:0000313" key="14">
    <source>
        <dbReference type="Proteomes" id="UP000239590"/>
    </source>
</evidence>
<evidence type="ECO:0000256" key="6">
    <source>
        <dbReference type="ARBA" id="ARBA00022842"/>
    </source>
</evidence>
<organism evidence="13 14">
    <name type="scientific">Siphonobacter curvatus</name>
    <dbReference type="NCBI Taxonomy" id="2094562"/>
    <lineage>
        <taxon>Bacteria</taxon>
        <taxon>Pseudomonadati</taxon>
        <taxon>Bacteroidota</taxon>
        <taxon>Cytophagia</taxon>
        <taxon>Cytophagales</taxon>
        <taxon>Cytophagaceae</taxon>
        <taxon>Siphonobacter</taxon>
    </lineage>
</organism>
<dbReference type="RefSeq" id="WP_104713404.1">
    <property type="nucleotide sequence ID" value="NZ_PTRA01000001.1"/>
</dbReference>
<keyword evidence="5 12" id="KW-0812">Transmembrane</keyword>
<dbReference type="GO" id="GO:0015095">
    <property type="term" value="F:magnesium ion transmembrane transporter activity"/>
    <property type="evidence" value="ECO:0007669"/>
    <property type="project" value="UniProtKB-UniRule"/>
</dbReference>